<accession>A0A1G2BZC5</accession>
<evidence type="ECO:0000313" key="2">
    <source>
        <dbReference type="EMBL" id="OGY93899.1"/>
    </source>
</evidence>
<evidence type="ECO:0000259" key="1">
    <source>
        <dbReference type="Pfam" id="PF24749"/>
    </source>
</evidence>
<organism evidence="2 3">
    <name type="scientific">Candidatus Komeilibacteria bacterium RIFOXYC1_FULL_37_11</name>
    <dbReference type="NCBI Taxonomy" id="1798555"/>
    <lineage>
        <taxon>Bacteria</taxon>
        <taxon>Candidatus Komeiliibacteriota</taxon>
    </lineage>
</organism>
<dbReference type="EMBL" id="MHKQ01000015">
    <property type="protein sequence ID" value="OGY93899.1"/>
    <property type="molecule type" value="Genomic_DNA"/>
</dbReference>
<dbReference type="Pfam" id="PF24749">
    <property type="entry name" value="DUF7695"/>
    <property type="match status" value="1"/>
</dbReference>
<sequence length="65" mass="7791">MSQEIATKNKKETYYKCTHCKDEIFWNTNKKLTYCKCKKIWVDGCEDYIRIGGDRDKGDYEVINK</sequence>
<reference evidence="2 3" key="1">
    <citation type="journal article" date="2016" name="Nat. Commun.">
        <title>Thousands of microbial genomes shed light on interconnected biogeochemical processes in an aquifer system.</title>
        <authorList>
            <person name="Anantharaman K."/>
            <person name="Brown C.T."/>
            <person name="Hug L.A."/>
            <person name="Sharon I."/>
            <person name="Castelle C.J."/>
            <person name="Probst A.J."/>
            <person name="Thomas B.C."/>
            <person name="Singh A."/>
            <person name="Wilkins M.J."/>
            <person name="Karaoz U."/>
            <person name="Brodie E.L."/>
            <person name="Williams K.H."/>
            <person name="Hubbard S.S."/>
            <person name="Banfield J.F."/>
        </authorList>
    </citation>
    <scope>NUCLEOTIDE SEQUENCE [LARGE SCALE GENOMIC DNA]</scope>
</reference>
<protein>
    <recommendedName>
        <fullName evidence="1">DUF7695 domain-containing protein</fullName>
    </recommendedName>
</protein>
<gene>
    <name evidence="2" type="ORF">A2406_03775</name>
</gene>
<evidence type="ECO:0000313" key="3">
    <source>
        <dbReference type="Proteomes" id="UP000177626"/>
    </source>
</evidence>
<comment type="caution">
    <text evidence="2">The sequence shown here is derived from an EMBL/GenBank/DDBJ whole genome shotgun (WGS) entry which is preliminary data.</text>
</comment>
<dbReference type="Proteomes" id="UP000177626">
    <property type="component" value="Unassembled WGS sequence"/>
</dbReference>
<proteinExistence type="predicted"/>
<feature type="domain" description="DUF7695" evidence="1">
    <location>
        <begin position="16"/>
        <end position="60"/>
    </location>
</feature>
<dbReference type="InterPro" id="IPR056112">
    <property type="entry name" value="DUF7695"/>
</dbReference>
<dbReference type="AlphaFoldDB" id="A0A1G2BZC5"/>
<name>A0A1G2BZC5_9BACT</name>